<dbReference type="AlphaFoldDB" id="A0A922MEV9"/>
<accession>A0A922MEV9</accession>
<gene>
    <name evidence="2" type="ORF">HF086_012261</name>
</gene>
<organism evidence="2 3">
    <name type="scientific">Spodoptera exigua</name>
    <name type="common">Beet armyworm</name>
    <name type="synonym">Noctua fulgens</name>
    <dbReference type="NCBI Taxonomy" id="7107"/>
    <lineage>
        <taxon>Eukaryota</taxon>
        <taxon>Metazoa</taxon>
        <taxon>Ecdysozoa</taxon>
        <taxon>Arthropoda</taxon>
        <taxon>Hexapoda</taxon>
        <taxon>Insecta</taxon>
        <taxon>Pterygota</taxon>
        <taxon>Neoptera</taxon>
        <taxon>Endopterygota</taxon>
        <taxon>Lepidoptera</taxon>
        <taxon>Glossata</taxon>
        <taxon>Ditrysia</taxon>
        <taxon>Noctuoidea</taxon>
        <taxon>Noctuidae</taxon>
        <taxon>Amphipyrinae</taxon>
        <taxon>Spodoptera</taxon>
    </lineage>
</organism>
<evidence type="ECO:0000313" key="3">
    <source>
        <dbReference type="Proteomes" id="UP000814243"/>
    </source>
</evidence>
<feature type="compositionally biased region" description="Acidic residues" evidence="1">
    <location>
        <begin position="15"/>
        <end position="33"/>
    </location>
</feature>
<dbReference type="Proteomes" id="UP000814243">
    <property type="component" value="Unassembled WGS sequence"/>
</dbReference>
<reference evidence="2" key="1">
    <citation type="journal article" date="2021" name="G3 (Bethesda)">
        <title>Genome and transcriptome analysis of the beet armyworm Spodoptera exigua reveals targets for pest control. .</title>
        <authorList>
            <person name="Simon S."/>
            <person name="Breeschoten T."/>
            <person name="Jansen H.J."/>
            <person name="Dirks R.P."/>
            <person name="Schranz M.E."/>
            <person name="Ros V.I.D."/>
        </authorList>
    </citation>
    <scope>NUCLEOTIDE SEQUENCE</scope>
    <source>
        <strain evidence="2">TB_SE_WUR_2020</strain>
    </source>
</reference>
<evidence type="ECO:0000256" key="1">
    <source>
        <dbReference type="SAM" id="MobiDB-lite"/>
    </source>
</evidence>
<sequence length="115" mass="13146">MSSAQEERIARWLQEESDEEGIGGDADEDDGEETAPQISEHETDTEEDCDSESETVMEDQNISSNNEDDIPLTYFQSSECYVVKRKLRNGRTEIVYRWKKQPPPPDHVVHAVKTS</sequence>
<feature type="region of interest" description="Disordered" evidence="1">
    <location>
        <begin position="1"/>
        <end position="70"/>
    </location>
</feature>
<proteinExistence type="predicted"/>
<dbReference type="EMBL" id="JACEFF010000542">
    <property type="protein sequence ID" value="KAH9635592.1"/>
    <property type="molecule type" value="Genomic_DNA"/>
</dbReference>
<feature type="compositionally biased region" description="Basic and acidic residues" evidence="1">
    <location>
        <begin position="1"/>
        <end position="14"/>
    </location>
</feature>
<feature type="compositionally biased region" description="Acidic residues" evidence="1">
    <location>
        <begin position="43"/>
        <end position="57"/>
    </location>
</feature>
<name>A0A922MEV9_SPOEX</name>
<comment type="caution">
    <text evidence="2">The sequence shown here is derived from an EMBL/GenBank/DDBJ whole genome shotgun (WGS) entry which is preliminary data.</text>
</comment>
<evidence type="ECO:0000313" key="2">
    <source>
        <dbReference type="EMBL" id="KAH9635592.1"/>
    </source>
</evidence>
<protein>
    <submittedName>
        <fullName evidence="2">Uncharacterized protein</fullName>
    </submittedName>
</protein>